<dbReference type="InterPro" id="IPR002818">
    <property type="entry name" value="DJ-1/PfpI"/>
</dbReference>
<dbReference type="CDD" id="cd03135">
    <property type="entry name" value="GATase1_DJ-1"/>
    <property type="match status" value="1"/>
</dbReference>
<accession>A0A133PQX8</accession>
<evidence type="ECO:0000313" key="3">
    <source>
        <dbReference type="Proteomes" id="UP000070174"/>
    </source>
</evidence>
<dbReference type="SUPFAM" id="SSF52317">
    <property type="entry name" value="Class I glutamine amidotransferase-like"/>
    <property type="match status" value="1"/>
</dbReference>
<evidence type="ECO:0000313" key="2">
    <source>
        <dbReference type="EMBL" id="KXA31037.1"/>
    </source>
</evidence>
<name>A0A133PQX8_9FIRM</name>
<dbReference type="NCBIfam" id="TIGR01383">
    <property type="entry name" value="not_thiJ"/>
    <property type="match status" value="1"/>
</dbReference>
<sequence length="188" mass="20490">MKDLLVFLAEGFEEIEALTIVDVLRRADLKVDTVSVKDRLEVKGAHGVTVLADKAFDEINIEDYRAMYIPGGQPGATNLMNDKKVLECANVFNDEERKVIAICAGPQVLDAAGLLKDGKFTCYPGVEKRLKVKDPQDAAVVVEENIITAMGPALAILLGVKLVEVLVSKEKAEEVAEGLLLPQLKKFI</sequence>
<gene>
    <name evidence="2" type="ORF">HMPREF3229_00635</name>
</gene>
<comment type="caution">
    <text evidence="2">The sequence shown here is derived from an EMBL/GenBank/DDBJ whole genome shotgun (WGS) entry which is preliminary data.</text>
</comment>
<dbReference type="PATRIC" id="fig|54005.3.peg.625"/>
<dbReference type="PANTHER" id="PTHR48094:SF12">
    <property type="entry name" value="PARKINSON DISEASE PROTEIN 7 HOMOLOG"/>
    <property type="match status" value="1"/>
</dbReference>
<evidence type="ECO:0000259" key="1">
    <source>
        <dbReference type="Pfam" id="PF01965"/>
    </source>
</evidence>
<dbReference type="GO" id="GO:0005737">
    <property type="term" value="C:cytoplasm"/>
    <property type="evidence" value="ECO:0007669"/>
    <property type="project" value="TreeGrafter"/>
</dbReference>
<dbReference type="AlphaFoldDB" id="A0A133PQX8"/>
<organism evidence="2">
    <name type="scientific">Peptoniphilus harei</name>
    <dbReference type="NCBI Taxonomy" id="54005"/>
    <lineage>
        <taxon>Bacteria</taxon>
        <taxon>Bacillati</taxon>
        <taxon>Bacillota</taxon>
        <taxon>Tissierellia</taxon>
        <taxon>Tissierellales</taxon>
        <taxon>Peptoniphilaceae</taxon>
        <taxon>Peptoniphilus</taxon>
    </lineage>
</organism>
<dbReference type="Pfam" id="PF01965">
    <property type="entry name" value="DJ-1_PfpI"/>
    <property type="match status" value="1"/>
</dbReference>
<dbReference type="EMBL" id="LRQE01000021">
    <property type="protein sequence ID" value="KXA31037.1"/>
    <property type="molecule type" value="Genomic_DNA"/>
</dbReference>
<feature type="domain" description="DJ-1/PfpI" evidence="1">
    <location>
        <begin position="4"/>
        <end position="164"/>
    </location>
</feature>
<dbReference type="PANTHER" id="PTHR48094">
    <property type="entry name" value="PROTEIN/NUCLEIC ACID DEGLYCASE DJ-1-RELATED"/>
    <property type="match status" value="1"/>
</dbReference>
<protein>
    <submittedName>
        <fullName evidence="2">DJ-1 family protein</fullName>
    </submittedName>
</protein>
<dbReference type="InterPro" id="IPR029062">
    <property type="entry name" value="Class_I_gatase-like"/>
</dbReference>
<dbReference type="InterPro" id="IPR050325">
    <property type="entry name" value="Prot/Nucl_acid_deglycase"/>
</dbReference>
<reference evidence="2 3" key="1">
    <citation type="submission" date="2016-01" db="EMBL/GenBank/DDBJ databases">
        <authorList>
            <person name="Oliw E.H."/>
        </authorList>
    </citation>
    <scope>NUCLEOTIDE SEQUENCE [LARGE SCALE GENOMIC DNA]</scope>
    <source>
        <strain evidence="2 3">CMW7756A</strain>
    </source>
</reference>
<dbReference type="InterPro" id="IPR006287">
    <property type="entry name" value="DJ-1"/>
</dbReference>
<dbReference type="RefSeq" id="WP_005957083.1">
    <property type="nucleotide sequence ID" value="NZ_JADNMH010000003.1"/>
</dbReference>
<dbReference type="Gene3D" id="3.40.50.880">
    <property type="match status" value="1"/>
</dbReference>
<dbReference type="Proteomes" id="UP000070174">
    <property type="component" value="Unassembled WGS sequence"/>
</dbReference>
<proteinExistence type="predicted"/>